<accession>A0AA38RUY2</accession>
<dbReference type="InterPro" id="IPR027417">
    <property type="entry name" value="P-loop_NTPase"/>
</dbReference>
<evidence type="ECO:0000313" key="3">
    <source>
        <dbReference type="EMBL" id="KAJ9148903.1"/>
    </source>
</evidence>
<dbReference type="PANTHER" id="PTHR10039">
    <property type="entry name" value="AMELOGENIN"/>
    <property type="match status" value="1"/>
</dbReference>
<dbReference type="Pfam" id="PF24883">
    <property type="entry name" value="NPHP3_N"/>
    <property type="match status" value="1"/>
</dbReference>
<sequence length="534" mass="60683">MDPVTAFGLAGAVVQFLEFSSKLVKGAVEVYHSTSGVTAELRDLDITTNDLKALTQRLRVPAPNGHLSPGDQNLIVLKEECGRLSDELLAAIQATTAKTSGSKLASLRASYKAVTTKKKLASLSARLDRYRTQVIGIVLGMLNDDFSSTKLLLESSIQEHAKGSRATRDEIRQARDTLTATIQSEIRRSQNTGEPTATQDILTAIHQSLMKIDTALHTVGREDKILHRLWFSHLGSRERTVENAHKNTYRWLLYDSHIKTPASDDILLRWEAKLHVQKRTCFLEWLRAKSGIFYISGKAGSGKSTLMKFVAHEDRTRQELEGWAQASGKTLILARFFFWISGNSLERSLEGLYRSILWDILRQCPSMIPIVFPTAWSSNIDITSMPPNSERPFDMTELQAAINQLFGNKKTMFNYKVCCFIDGLDEYEGDYWAFAKNLSSWASASENIKFCLSSRPHEEFRRHFASDPLTHMKLHELTRGDMYLFVESQFDQDERFEAFRDEDNQGSQHFIESIIKKSEGVFFCARNWTPYRRA</sequence>
<keyword evidence="1" id="KW-0677">Repeat</keyword>
<organism evidence="3 4">
    <name type="scientific">Pleurostoma richardsiae</name>
    <dbReference type="NCBI Taxonomy" id="41990"/>
    <lineage>
        <taxon>Eukaryota</taxon>
        <taxon>Fungi</taxon>
        <taxon>Dikarya</taxon>
        <taxon>Ascomycota</taxon>
        <taxon>Pezizomycotina</taxon>
        <taxon>Sordariomycetes</taxon>
        <taxon>Sordariomycetidae</taxon>
        <taxon>Calosphaeriales</taxon>
        <taxon>Pleurostomataceae</taxon>
        <taxon>Pleurostoma</taxon>
    </lineage>
</organism>
<gene>
    <name evidence="3" type="ORF">NKR23_g4545</name>
</gene>
<feature type="domain" description="Nephrocystin 3-like N-terminal" evidence="2">
    <location>
        <begin position="279"/>
        <end position="455"/>
    </location>
</feature>
<evidence type="ECO:0000313" key="4">
    <source>
        <dbReference type="Proteomes" id="UP001174694"/>
    </source>
</evidence>
<dbReference type="Gene3D" id="3.40.50.300">
    <property type="entry name" value="P-loop containing nucleotide triphosphate hydrolases"/>
    <property type="match status" value="1"/>
</dbReference>
<keyword evidence="4" id="KW-1185">Reference proteome</keyword>
<protein>
    <recommendedName>
        <fullName evidence="2">Nephrocystin 3-like N-terminal domain-containing protein</fullName>
    </recommendedName>
</protein>
<reference evidence="3" key="1">
    <citation type="submission" date="2022-07" db="EMBL/GenBank/DDBJ databases">
        <title>Fungi with potential for degradation of polypropylene.</title>
        <authorList>
            <person name="Gostincar C."/>
        </authorList>
    </citation>
    <scope>NUCLEOTIDE SEQUENCE</scope>
    <source>
        <strain evidence="3">EXF-13308</strain>
    </source>
</reference>
<evidence type="ECO:0000256" key="1">
    <source>
        <dbReference type="ARBA" id="ARBA00022737"/>
    </source>
</evidence>
<evidence type="ECO:0000259" key="2">
    <source>
        <dbReference type="Pfam" id="PF24883"/>
    </source>
</evidence>
<name>A0AA38RUY2_9PEZI</name>
<dbReference type="InterPro" id="IPR056884">
    <property type="entry name" value="NPHP3-like_N"/>
</dbReference>
<dbReference type="EMBL" id="JANBVO010000011">
    <property type="protein sequence ID" value="KAJ9148903.1"/>
    <property type="molecule type" value="Genomic_DNA"/>
</dbReference>
<proteinExistence type="predicted"/>
<dbReference type="Proteomes" id="UP001174694">
    <property type="component" value="Unassembled WGS sequence"/>
</dbReference>
<dbReference type="AlphaFoldDB" id="A0AA38RUY2"/>
<comment type="caution">
    <text evidence="3">The sequence shown here is derived from an EMBL/GenBank/DDBJ whole genome shotgun (WGS) entry which is preliminary data.</text>
</comment>
<dbReference type="PANTHER" id="PTHR10039:SF5">
    <property type="entry name" value="NACHT DOMAIN-CONTAINING PROTEIN"/>
    <property type="match status" value="1"/>
</dbReference>
<dbReference type="SUPFAM" id="SSF52540">
    <property type="entry name" value="P-loop containing nucleoside triphosphate hydrolases"/>
    <property type="match status" value="1"/>
</dbReference>